<keyword evidence="2" id="KW-0472">Membrane</keyword>
<protein>
    <submittedName>
        <fullName evidence="3">Uncharacterized protein</fullName>
    </submittedName>
</protein>
<feature type="compositionally biased region" description="Acidic residues" evidence="1">
    <location>
        <begin position="131"/>
        <end position="148"/>
    </location>
</feature>
<gene>
    <name evidence="3" type="ORF">E2626_10120</name>
</gene>
<evidence type="ECO:0000256" key="2">
    <source>
        <dbReference type="SAM" id="Phobius"/>
    </source>
</evidence>
<dbReference type="AlphaFoldDB" id="A0A4Y8LF95"/>
<keyword evidence="2" id="KW-1133">Transmembrane helix</keyword>
<feature type="transmembrane region" description="Helical" evidence="2">
    <location>
        <begin position="53"/>
        <end position="71"/>
    </location>
</feature>
<evidence type="ECO:0000313" key="4">
    <source>
        <dbReference type="Proteomes" id="UP000297776"/>
    </source>
</evidence>
<organism evidence="3 4">
    <name type="scientific">Jeotgalibacillus salarius</name>
    <dbReference type="NCBI Taxonomy" id="546023"/>
    <lineage>
        <taxon>Bacteria</taxon>
        <taxon>Bacillati</taxon>
        <taxon>Bacillota</taxon>
        <taxon>Bacilli</taxon>
        <taxon>Bacillales</taxon>
        <taxon>Caryophanaceae</taxon>
        <taxon>Jeotgalibacillus</taxon>
    </lineage>
</organism>
<keyword evidence="2" id="KW-0812">Transmembrane</keyword>
<dbReference type="OrthoDB" id="2697527at2"/>
<feature type="region of interest" description="Disordered" evidence="1">
    <location>
        <begin position="242"/>
        <end position="279"/>
    </location>
</feature>
<accession>A0A4Y8LF95</accession>
<feature type="compositionally biased region" description="Basic and acidic residues" evidence="1">
    <location>
        <begin position="188"/>
        <end position="206"/>
    </location>
</feature>
<feature type="compositionally biased region" description="Basic and acidic residues" evidence="1">
    <location>
        <begin position="149"/>
        <end position="170"/>
    </location>
</feature>
<feature type="transmembrane region" description="Helical" evidence="2">
    <location>
        <begin position="6"/>
        <end position="23"/>
    </location>
</feature>
<feature type="compositionally biased region" description="Acidic residues" evidence="1">
    <location>
        <begin position="354"/>
        <end position="367"/>
    </location>
</feature>
<sequence>MATYVFAIIGMLIVIPILYFLPLGFSSGGTFIMVGIAFTAALLMISLQNILNIWTALLASIALILLGVIVLQKKGKSFMIEEEEEPDLNFTDKDHAKDDIHISEESDRAEEPDEPSDVILSTDTWIMSSSEEVDEDKQEKAVDEEDFSLAEKELTEVSEDKRSDSERSESDEVDELLISRNEFMLSENIEKDKELSDKEHFEKQYSQEESLEDEPDVLSKEENTIETDRSWLESAAIYDVDINQPVEIQDEPTIESDKISEPDEDGDIETPHIQESEDIATPLFSNLEIEDNTIEPESAQKHELNLIENSHEPEETADEQESEAFVFTDSAIDDRMKDHPDTDNDAAIEQPAAEEEDTLHDEADDVESQISSPGRINDDIFSMITLEFNSYVGSDIQLFKNEVHETIGLTSDESQQFALYRIMIEFFMRQELYNEAIESSEEVSMKFDHPVIKREMEELRNLLT</sequence>
<dbReference type="RefSeq" id="WP_134381636.1">
    <property type="nucleotide sequence ID" value="NZ_SORX01000005.1"/>
</dbReference>
<comment type="caution">
    <text evidence="3">The sequence shown here is derived from an EMBL/GenBank/DDBJ whole genome shotgun (WGS) entry which is preliminary data.</text>
</comment>
<dbReference type="Proteomes" id="UP000297776">
    <property type="component" value="Unassembled WGS sequence"/>
</dbReference>
<name>A0A4Y8LF95_9BACL</name>
<evidence type="ECO:0000256" key="1">
    <source>
        <dbReference type="SAM" id="MobiDB-lite"/>
    </source>
</evidence>
<evidence type="ECO:0000313" key="3">
    <source>
        <dbReference type="EMBL" id="TFE01013.1"/>
    </source>
</evidence>
<reference evidence="3 4" key="1">
    <citation type="submission" date="2019-03" db="EMBL/GenBank/DDBJ databases">
        <authorList>
            <person name="Yang Y."/>
        </authorList>
    </citation>
    <scope>NUCLEOTIDE SEQUENCE [LARGE SCALE GENOMIC DNA]</scope>
    <source>
        <strain evidence="3 4">ASL-1</strain>
    </source>
</reference>
<keyword evidence="4" id="KW-1185">Reference proteome</keyword>
<proteinExistence type="predicted"/>
<feature type="region of interest" description="Disordered" evidence="1">
    <location>
        <begin position="354"/>
        <end position="374"/>
    </location>
</feature>
<dbReference type="EMBL" id="SORX01000005">
    <property type="protein sequence ID" value="TFE01013.1"/>
    <property type="molecule type" value="Genomic_DNA"/>
</dbReference>
<feature type="transmembrane region" description="Helical" evidence="2">
    <location>
        <begin position="30"/>
        <end position="47"/>
    </location>
</feature>
<feature type="region of interest" description="Disordered" evidence="1">
    <location>
        <begin position="130"/>
        <end position="225"/>
    </location>
</feature>